<dbReference type="PANTHER" id="PTHR11319">
    <property type="entry name" value="G PROTEIN-COUPLED RECEPTOR-RELATED"/>
    <property type="match status" value="1"/>
</dbReference>
<keyword evidence="1" id="KW-0472">Membrane</keyword>
<accession>A0AAU9IK88</accession>
<feature type="transmembrane region" description="Helical" evidence="1">
    <location>
        <begin position="573"/>
        <end position="590"/>
    </location>
</feature>
<organism evidence="2 3">
    <name type="scientific">Blepharisma stoltei</name>
    <dbReference type="NCBI Taxonomy" id="1481888"/>
    <lineage>
        <taxon>Eukaryota</taxon>
        <taxon>Sar</taxon>
        <taxon>Alveolata</taxon>
        <taxon>Ciliophora</taxon>
        <taxon>Postciliodesmatophora</taxon>
        <taxon>Heterotrichea</taxon>
        <taxon>Heterotrichida</taxon>
        <taxon>Blepharismidae</taxon>
        <taxon>Blepharisma</taxon>
    </lineage>
</organism>
<sequence>MSCPETRKCNFIIKNTNFTENIATFNGGAISWDDRIPELSNNCYKNNIAEYGQSIASFPVKLMQVKEDGSLIDYKRRNLDIPISFLNATEVASGQTIKVPLLIALVDNLNNIVRTDNSSEASLRAVNSSTQISGTTKVTALRGIFNFSKFTISEEPGFSIQIMVNSPAIAIDKIKKSGESFYSENLALDIKMRECEIGEVKSGKNCEVCPAEFYSLNPNLISCLACPDNVVCYGNYTMVPKPGYWRDNMYTDKFWKCPHAEACLGSPDIINISYTGQCGIAYKGNKCQSCKVGYSHTSSNKCEECPATKENILILLGITLFLIILLSIMVNITRKSAFKSKSHVSIYIKIFLNYIKTVILASSFKLNWSSEVVEFFSIQNNADYVYQQIYSFQCLFKYEDSTSLIYFRTLTMIASIPFLMLLLSFLFWYTIKLAKSSYQTFRDDFISTCIILLFLIHPSIVKKMFASMNCTEINSGEYWLEEDLDIKCWNYEHIFYMLTFSLPTIILWGIILPTICLVNIIRNRKKLDNINVRLTYGFLFNGFKTEHFYWEFIILYSKIILICFSVFLTKISLKLQALIVAIIYSIYLRLQYSNNPYTEHKLNQMKLRSKLVCVVTIYSGLYYLMGSLSSGASIFFYVIIIIIANLYFLIYWAFYLLKLILTAVKKKFSSWRNKNKVRSEIEGEDPDRKYADSQNLQNINSSIASNENLLIENQALNSDKDASYQEIAREAENNEK</sequence>
<keyword evidence="1" id="KW-1133">Transmembrane helix</keyword>
<feature type="transmembrane region" description="Helical" evidence="1">
    <location>
        <begin position="441"/>
        <end position="460"/>
    </location>
</feature>
<dbReference type="PANTHER" id="PTHR11319:SF35">
    <property type="entry name" value="OUTER MEMBRANE PROTEIN PMPC-RELATED"/>
    <property type="match status" value="1"/>
</dbReference>
<feature type="transmembrane region" description="Helical" evidence="1">
    <location>
        <begin position="634"/>
        <end position="657"/>
    </location>
</feature>
<reference evidence="2" key="1">
    <citation type="submission" date="2021-09" db="EMBL/GenBank/DDBJ databases">
        <authorList>
            <consortium name="AG Swart"/>
            <person name="Singh M."/>
            <person name="Singh A."/>
            <person name="Seah K."/>
            <person name="Emmerich C."/>
        </authorList>
    </citation>
    <scope>NUCLEOTIDE SEQUENCE</scope>
    <source>
        <strain evidence="2">ATCC30299</strain>
    </source>
</reference>
<feature type="transmembrane region" description="Helical" evidence="1">
    <location>
        <begin position="405"/>
        <end position="429"/>
    </location>
</feature>
<feature type="transmembrane region" description="Helical" evidence="1">
    <location>
        <begin position="312"/>
        <end position="332"/>
    </location>
</feature>
<feature type="transmembrane region" description="Helical" evidence="1">
    <location>
        <begin position="494"/>
        <end position="521"/>
    </location>
</feature>
<dbReference type="AlphaFoldDB" id="A0AAU9IK88"/>
<feature type="transmembrane region" description="Helical" evidence="1">
    <location>
        <begin position="548"/>
        <end position="567"/>
    </location>
</feature>
<evidence type="ECO:0000313" key="3">
    <source>
        <dbReference type="Proteomes" id="UP001162131"/>
    </source>
</evidence>
<keyword evidence="3" id="KW-1185">Reference proteome</keyword>
<protein>
    <submittedName>
        <fullName evidence="2">Uncharacterized protein</fullName>
    </submittedName>
</protein>
<dbReference type="Proteomes" id="UP001162131">
    <property type="component" value="Unassembled WGS sequence"/>
</dbReference>
<evidence type="ECO:0000313" key="2">
    <source>
        <dbReference type="EMBL" id="CAG9312598.1"/>
    </source>
</evidence>
<evidence type="ECO:0000256" key="1">
    <source>
        <dbReference type="SAM" id="Phobius"/>
    </source>
</evidence>
<dbReference type="EMBL" id="CAJZBQ010000008">
    <property type="protein sequence ID" value="CAG9312598.1"/>
    <property type="molecule type" value="Genomic_DNA"/>
</dbReference>
<keyword evidence="1" id="KW-0812">Transmembrane</keyword>
<proteinExistence type="predicted"/>
<comment type="caution">
    <text evidence="2">The sequence shown here is derived from an EMBL/GenBank/DDBJ whole genome shotgun (WGS) entry which is preliminary data.</text>
</comment>
<feature type="transmembrane region" description="Helical" evidence="1">
    <location>
        <begin position="611"/>
        <end position="628"/>
    </location>
</feature>
<name>A0AAU9IK88_9CILI</name>
<gene>
    <name evidence="2" type="ORF">BSTOLATCC_MIC7127</name>
</gene>